<evidence type="ECO:0000313" key="3">
    <source>
        <dbReference type="EMBL" id="AKQ46794.1"/>
    </source>
</evidence>
<dbReference type="STRING" id="1379910.TH63_16040"/>
<keyword evidence="4" id="KW-1185">Reference proteome</keyword>
<evidence type="ECO:0000259" key="2">
    <source>
        <dbReference type="Pfam" id="PF08327"/>
    </source>
</evidence>
<gene>
    <name evidence="3" type="ORF">TH63_16040</name>
</gene>
<name>A0A0H4VSP2_9BACT</name>
<dbReference type="Gene3D" id="3.30.530.20">
    <property type="match status" value="1"/>
</dbReference>
<accession>A0A0H4VSP2</accession>
<dbReference type="Pfam" id="PF08327">
    <property type="entry name" value="AHSA1"/>
    <property type="match status" value="1"/>
</dbReference>
<dbReference type="RefSeq" id="WP_048921837.1">
    <property type="nucleotide sequence ID" value="NZ_CP010777.1"/>
</dbReference>
<dbReference type="InterPro" id="IPR023393">
    <property type="entry name" value="START-like_dom_sf"/>
</dbReference>
<dbReference type="OrthoDB" id="118413at2"/>
<dbReference type="InterPro" id="IPR013538">
    <property type="entry name" value="ASHA1/2-like_C"/>
</dbReference>
<dbReference type="SUPFAM" id="SSF55961">
    <property type="entry name" value="Bet v1-like"/>
    <property type="match status" value="1"/>
</dbReference>
<dbReference type="KEGG" id="ruf:TH63_16040"/>
<dbReference type="PATRIC" id="fig|1379910.4.peg.3499"/>
<dbReference type="EMBL" id="CP010777">
    <property type="protein sequence ID" value="AKQ46794.1"/>
    <property type="molecule type" value="Genomic_DNA"/>
</dbReference>
<evidence type="ECO:0000256" key="1">
    <source>
        <dbReference type="ARBA" id="ARBA00006817"/>
    </source>
</evidence>
<organism evidence="3 4">
    <name type="scientific">Rufibacter radiotolerans</name>
    <dbReference type="NCBI Taxonomy" id="1379910"/>
    <lineage>
        <taxon>Bacteria</taxon>
        <taxon>Pseudomonadati</taxon>
        <taxon>Bacteroidota</taxon>
        <taxon>Cytophagia</taxon>
        <taxon>Cytophagales</taxon>
        <taxon>Hymenobacteraceae</taxon>
        <taxon>Rufibacter</taxon>
    </lineage>
</organism>
<protein>
    <recommendedName>
        <fullName evidence="2">Activator of Hsp90 ATPase homologue 1/2-like C-terminal domain-containing protein</fullName>
    </recommendedName>
</protein>
<dbReference type="AlphaFoldDB" id="A0A0H4VSP2"/>
<sequence>MERKNETASTTEKQGELVLTLALDAPLELVYSAWTQADHLAQWWGAEGYHLEVAQLDVRPGGTFLYSMQRGDGPKLWGKFVYHEITAPDGLVFVNAFSDEDGNILRAPFSPTWPQEMLNRVTLTEADGKTTVTLKISAYNASPAEEQTFAAGFDAMRQGFKGTFDKLKANLRKQQG</sequence>
<dbReference type="CDD" id="cd07814">
    <property type="entry name" value="SRPBCC_CalC_Aha1-like"/>
    <property type="match status" value="1"/>
</dbReference>
<reference evidence="3 4" key="1">
    <citation type="submission" date="2015-01" db="EMBL/GenBank/DDBJ databases">
        <title>Rufibacter sp./DG31D/ whole genome sequencing.</title>
        <authorList>
            <person name="Kim M.K."/>
            <person name="Srinivasan S."/>
            <person name="Lee J.-J."/>
        </authorList>
    </citation>
    <scope>NUCLEOTIDE SEQUENCE [LARGE SCALE GENOMIC DNA]</scope>
    <source>
        <strain evidence="3 4">DG31D</strain>
    </source>
</reference>
<comment type="similarity">
    <text evidence="1">Belongs to the AHA1 family.</text>
</comment>
<evidence type="ECO:0000313" key="4">
    <source>
        <dbReference type="Proteomes" id="UP000036458"/>
    </source>
</evidence>
<proteinExistence type="inferred from homology"/>
<dbReference type="Proteomes" id="UP000036458">
    <property type="component" value="Chromosome"/>
</dbReference>
<feature type="domain" description="Activator of Hsp90 ATPase homologue 1/2-like C-terminal" evidence="2">
    <location>
        <begin position="24"/>
        <end position="171"/>
    </location>
</feature>